<dbReference type="RefSeq" id="WP_055154872.1">
    <property type="nucleotide sequence ID" value="NZ_CYZU01000053.1"/>
</dbReference>
<dbReference type="EMBL" id="CYZU01000053">
    <property type="protein sequence ID" value="CUP06675.1"/>
    <property type="molecule type" value="Genomic_DNA"/>
</dbReference>
<reference evidence="2 3" key="1">
    <citation type="submission" date="2015-09" db="EMBL/GenBank/DDBJ databases">
        <authorList>
            <consortium name="Pathogen Informatics"/>
        </authorList>
    </citation>
    <scope>NUCLEOTIDE SEQUENCE [LARGE SCALE GENOMIC DNA]</scope>
    <source>
        <strain evidence="2 3">2789STDY5834876</strain>
    </source>
</reference>
<organism evidence="2 3">
    <name type="scientific">Faecalicatena contorta</name>
    <dbReference type="NCBI Taxonomy" id="39482"/>
    <lineage>
        <taxon>Bacteria</taxon>
        <taxon>Bacillati</taxon>
        <taxon>Bacillota</taxon>
        <taxon>Clostridia</taxon>
        <taxon>Lachnospirales</taxon>
        <taxon>Lachnospiraceae</taxon>
        <taxon>Faecalicatena</taxon>
    </lineage>
</organism>
<accession>A0A174KAR1</accession>
<protein>
    <submittedName>
        <fullName evidence="2">Uncharacterized protein</fullName>
    </submittedName>
</protein>
<keyword evidence="1" id="KW-0175">Coiled coil</keyword>
<name>A0A174KAR1_9FIRM</name>
<dbReference type="STRING" id="39482.ERS852491_04177"/>
<dbReference type="OrthoDB" id="2064786at2"/>
<evidence type="ECO:0000313" key="3">
    <source>
        <dbReference type="Proteomes" id="UP000095544"/>
    </source>
</evidence>
<proteinExistence type="predicted"/>
<evidence type="ECO:0000256" key="1">
    <source>
        <dbReference type="SAM" id="Coils"/>
    </source>
</evidence>
<dbReference type="AlphaFoldDB" id="A0A174KAR1"/>
<evidence type="ECO:0000313" key="2">
    <source>
        <dbReference type="EMBL" id="CUP06675.1"/>
    </source>
</evidence>
<dbReference type="Proteomes" id="UP000095544">
    <property type="component" value="Unassembled WGS sequence"/>
</dbReference>
<gene>
    <name evidence="2" type="ORF">ERS852491_04177</name>
</gene>
<feature type="coiled-coil region" evidence="1">
    <location>
        <begin position="7"/>
        <end position="34"/>
    </location>
</feature>
<sequence>MTDSEKLDLLLEKVSDIERRMKELKRQQMKDTAELKAMDEIIFDEVERVHEILIRRTDALEKRIG</sequence>